<dbReference type="Pfam" id="PF13516">
    <property type="entry name" value="LRR_6"/>
    <property type="match status" value="7"/>
</dbReference>
<protein>
    <submittedName>
        <fullName evidence="14">Myoneurin</fullName>
    </submittedName>
</protein>
<dbReference type="Gene3D" id="3.30.710.10">
    <property type="entry name" value="Potassium Channel Kv1.1, Chain A"/>
    <property type="match status" value="1"/>
</dbReference>
<dbReference type="EMBL" id="SCEB01000125">
    <property type="protein sequence ID" value="RXN00818.1"/>
    <property type="molecule type" value="Genomic_DNA"/>
</dbReference>
<dbReference type="FunFam" id="3.30.160.60:FF:000100">
    <property type="entry name" value="Zinc finger 45-like"/>
    <property type="match status" value="1"/>
</dbReference>
<feature type="domain" description="C2H2-type" evidence="13">
    <location>
        <begin position="270"/>
        <end position="297"/>
    </location>
</feature>
<gene>
    <name evidence="14" type="ORF">EOD39_8668</name>
</gene>
<feature type="domain" description="C2H2-type" evidence="13">
    <location>
        <begin position="439"/>
        <end position="466"/>
    </location>
</feature>
<dbReference type="Gene3D" id="3.80.10.10">
    <property type="entry name" value="Ribonuclease Inhibitor"/>
    <property type="match status" value="4"/>
</dbReference>
<feature type="domain" description="C2H2-type" evidence="13">
    <location>
        <begin position="326"/>
        <end position="354"/>
    </location>
</feature>
<dbReference type="FunFam" id="3.30.160.60:FF:000030">
    <property type="entry name" value="Zinc finger protein 628"/>
    <property type="match status" value="1"/>
</dbReference>
<evidence type="ECO:0000259" key="13">
    <source>
        <dbReference type="PROSITE" id="PS50157"/>
    </source>
</evidence>
<dbReference type="InterPro" id="IPR000210">
    <property type="entry name" value="BTB/POZ_dom"/>
</dbReference>
<dbReference type="FunFam" id="3.30.160.60:FF:000267">
    <property type="entry name" value="Zinc finger and BTB domain-containing 49"/>
    <property type="match status" value="1"/>
</dbReference>
<dbReference type="InterPro" id="IPR011333">
    <property type="entry name" value="SKP1/BTB/POZ_sf"/>
</dbReference>
<evidence type="ECO:0000313" key="14">
    <source>
        <dbReference type="EMBL" id="RXN00818.1"/>
    </source>
</evidence>
<keyword evidence="7" id="KW-0238">DNA-binding</keyword>
<feature type="region of interest" description="Disordered" evidence="11">
    <location>
        <begin position="123"/>
        <end position="177"/>
    </location>
</feature>
<dbReference type="FunFam" id="3.30.160.60:FF:000029">
    <property type="entry name" value="GLI family zinc finger 4"/>
    <property type="match status" value="1"/>
</dbReference>
<feature type="domain" description="C2H2-type" evidence="13">
    <location>
        <begin position="411"/>
        <end position="438"/>
    </location>
</feature>
<dbReference type="SUPFAM" id="SSF57667">
    <property type="entry name" value="beta-beta-alpha zinc fingers"/>
    <property type="match status" value="5"/>
</dbReference>
<evidence type="ECO:0000256" key="5">
    <source>
        <dbReference type="ARBA" id="ARBA00022833"/>
    </source>
</evidence>
<keyword evidence="8" id="KW-0804">Transcription</keyword>
<dbReference type="GO" id="GO:0008270">
    <property type="term" value="F:zinc ion binding"/>
    <property type="evidence" value="ECO:0007669"/>
    <property type="project" value="UniProtKB-KW"/>
</dbReference>
<evidence type="ECO:0000256" key="4">
    <source>
        <dbReference type="ARBA" id="ARBA00022771"/>
    </source>
</evidence>
<dbReference type="Proteomes" id="UP000289886">
    <property type="component" value="Unassembled WGS sequence"/>
</dbReference>
<keyword evidence="6" id="KW-0805">Transcription regulation</keyword>
<evidence type="ECO:0000256" key="9">
    <source>
        <dbReference type="ARBA" id="ARBA00023242"/>
    </source>
</evidence>
<accession>A0A662YW70</accession>
<dbReference type="FunFam" id="3.30.160.60:FF:000417">
    <property type="entry name" value="Zinc finger protein"/>
    <property type="match status" value="1"/>
</dbReference>
<dbReference type="PROSITE" id="PS50097">
    <property type="entry name" value="BTB"/>
    <property type="match status" value="1"/>
</dbReference>
<keyword evidence="9" id="KW-0539">Nucleus</keyword>
<evidence type="ECO:0000256" key="8">
    <source>
        <dbReference type="ARBA" id="ARBA00023163"/>
    </source>
</evidence>
<evidence type="ECO:0000313" key="15">
    <source>
        <dbReference type="Proteomes" id="UP000289886"/>
    </source>
</evidence>
<reference evidence="14 15" key="1">
    <citation type="submission" date="2019-01" db="EMBL/GenBank/DDBJ databases">
        <title>Draft Genome and Complete Hox-Cluster Characterization of the Sterlet Sturgeon (Acipenser ruthenus).</title>
        <authorList>
            <person name="Wei Q."/>
        </authorList>
    </citation>
    <scope>NUCLEOTIDE SEQUENCE [LARGE SCALE GENOMIC DNA]</scope>
    <source>
        <strain evidence="14">WHYD16114868_AA</strain>
        <tissue evidence="14">Blood</tissue>
    </source>
</reference>
<dbReference type="SUPFAM" id="SSF52047">
    <property type="entry name" value="RNI-like"/>
    <property type="match status" value="2"/>
</dbReference>
<dbReference type="InterPro" id="IPR052201">
    <property type="entry name" value="LRR-containing_regulator"/>
</dbReference>
<feature type="compositionally biased region" description="Basic residues" evidence="11">
    <location>
        <begin position="143"/>
        <end position="158"/>
    </location>
</feature>
<feature type="domain" description="C2H2-type" evidence="13">
    <location>
        <begin position="467"/>
        <end position="495"/>
    </location>
</feature>
<dbReference type="PANTHER" id="PTHR24111">
    <property type="entry name" value="LEUCINE-RICH REPEAT-CONTAINING PROTEIN 34"/>
    <property type="match status" value="1"/>
</dbReference>
<dbReference type="FunFam" id="3.30.160.60:FF:000472">
    <property type="entry name" value="myoneurin isoform X1"/>
    <property type="match status" value="1"/>
</dbReference>
<name>A0A662YW70_ACIRT</name>
<keyword evidence="4 10" id="KW-0863">Zinc-finger</keyword>
<evidence type="ECO:0000256" key="1">
    <source>
        <dbReference type="ARBA" id="ARBA00004123"/>
    </source>
</evidence>
<dbReference type="SMART" id="SM00368">
    <property type="entry name" value="LRR_RI"/>
    <property type="match status" value="9"/>
</dbReference>
<sequence>MNVLAAFSEYFGCQSGNPDVKSVTFLDPTLVNASGFQKLLDYMYTGNINIDGEDAIEIHKAATYLKIEAVAARCKLNVESGIADVKLLSKEILSAVVEPEKQDVGLSEPSDLRELAVVFLSQDQSPAQPENPECLQVEDKGAKKARKPRNRHGTKVQQRRNCQPKEKQTQKNSSSLLAEAFSDASNKTTELAVQIMQGDEEPDSLLGMDSESLPDQNAVIKKLVVKKGKSRKLCTLKENCASDPLSEDNVDSLESSEAEGLSEKQLKMKPVCNTCGKVFSEASSLRRHMRIHKGVKPYTCHLCDKAFTQCNQLKTHVRTHTGEKPYQCDTCDKGFAQKCQLVFHSRMHHGEEKPYKCDICGLQFATSSNLKIHSRKHSGEKPYVCERCGQRFAQASTLTYHVRRHTGEKPYICDTCGKAFAVSSSLITHARKHTGEKPYACRTCGKRFISSGELNKHCRSHTGEKPFVCELCGNSYTDVKNLKKHKAKAHGVERNLDPSISSGALADTDTLEKVSLQDTTQLKPADIPLSLTLPMTTEDQQMLLSATDNSSISSEQLLRSISERGINIKIAGNSRLVSVQRISDSDVEALTRTLSNNVFVTGLDLRYNNLTDTGAQHLSKLLQETVALRHLNLMFNDIGASGAESIAEALHVNETLKSLQMTGNKIGNKGGMHFAAMLQINNCLEELDLGDCDLGTQSLIALTTVLNNNRTIRAINMNRPLLYSQQEESTVHIALMLKVNKNLKELHLGKHEMKDFGVERLCEKLTSNFTLRYLDLRCNNITRYGAKCLAELLKLNTALKIIDLTANRIEDEGAIYLSEAIALNTNLKALAIPNNNIGGKGLVSLTKAMKINTTLSHIYVWGNKLDEPTCVAFSDLIKSGRLLEKNTDVSPYDVDGHLHPAELFHGLQRHYYLTPSYGQDHDSACNSALSEDL</sequence>
<organism evidence="14 15">
    <name type="scientific">Acipenser ruthenus</name>
    <name type="common">Sterlet sturgeon</name>
    <dbReference type="NCBI Taxonomy" id="7906"/>
    <lineage>
        <taxon>Eukaryota</taxon>
        <taxon>Metazoa</taxon>
        <taxon>Chordata</taxon>
        <taxon>Craniata</taxon>
        <taxon>Vertebrata</taxon>
        <taxon>Euteleostomi</taxon>
        <taxon>Actinopterygii</taxon>
        <taxon>Chondrostei</taxon>
        <taxon>Acipenseriformes</taxon>
        <taxon>Acipenseridae</taxon>
        <taxon>Acipenser</taxon>
    </lineage>
</organism>
<dbReference type="InterPro" id="IPR036236">
    <property type="entry name" value="Znf_C2H2_sf"/>
</dbReference>
<dbReference type="Pfam" id="PF00651">
    <property type="entry name" value="BTB"/>
    <property type="match status" value="1"/>
</dbReference>
<keyword evidence="15" id="KW-1185">Reference proteome</keyword>
<evidence type="ECO:0000256" key="3">
    <source>
        <dbReference type="ARBA" id="ARBA00022737"/>
    </source>
</evidence>
<feature type="domain" description="BTB" evidence="12">
    <location>
        <begin position="1"/>
        <end position="52"/>
    </location>
</feature>
<dbReference type="InterPro" id="IPR001611">
    <property type="entry name" value="Leu-rich_rpt"/>
</dbReference>
<evidence type="ECO:0000256" key="6">
    <source>
        <dbReference type="ARBA" id="ARBA00023015"/>
    </source>
</evidence>
<dbReference type="Gene3D" id="3.30.160.60">
    <property type="entry name" value="Classic Zinc Finger"/>
    <property type="match status" value="8"/>
</dbReference>
<evidence type="ECO:0000256" key="2">
    <source>
        <dbReference type="ARBA" id="ARBA00022723"/>
    </source>
</evidence>
<dbReference type="AlphaFoldDB" id="A0A662YW70"/>
<keyword evidence="2" id="KW-0479">Metal-binding</keyword>
<dbReference type="InterPro" id="IPR013087">
    <property type="entry name" value="Znf_C2H2_type"/>
</dbReference>
<dbReference type="PROSITE" id="PS00028">
    <property type="entry name" value="ZINC_FINGER_C2H2_1"/>
    <property type="match status" value="8"/>
</dbReference>
<dbReference type="Pfam" id="PF00096">
    <property type="entry name" value="zf-C2H2"/>
    <property type="match status" value="7"/>
</dbReference>
<dbReference type="SUPFAM" id="SSF54695">
    <property type="entry name" value="POZ domain"/>
    <property type="match status" value="1"/>
</dbReference>
<dbReference type="FunFam" id="3.30.160.60:FF:000678">
    <property type="entry name" value="Myoneurin isoform X1"/>
    <property type="match status" value="1"/>
</dbReference>
<evidence type="ECO:0000256" key="11">
    <source>
        <dbReference type="SAM" id="MobiDB-lite"/>
    </source>
</evidence>
<dbReference type="GO" id="GO:0005634">
    <property type="term" value="C:nucleus"/>
    <property type="evidence" value="ECO:0007669"/>
    <property type="project" value="UniProtKB-SubCell"/>
</dbReference>
<feature type="domain" description="C2H2-type" evidence="13">
    <location>
        <begin position="383"/>
        <end position="410"/>
    </location>
</feature>
<dbReference type="PROSITE" id="PS50157">
    <property type="entry name" value="ZINC_FINGER_C2H2_2"/>
    <property type="match status" value="8"/>
</dbReference>
<feature type="domain" description="C2H2-type" evidence="13">
    <location>
        <begin position="298"/>
        <end position="325"/>
    </location>
</feature>
<dbReference type="SMART" id="SM00355">
    <property type="entry name" value="ZnF_C2H2"/>
    <property type="match status" value="8"/>
</dbReference>
<dbReference type="GO" id="GO:0003677">
    <property type="term" value="F:DNA binding"/>
    <property type="evidence" value="ECO:0007669"/>
    <property type="project" value="UniProtKB-KW"/>
</dbReference>
<evidence type="ECO:0000256" key="10">
    <source>
        <dbReference type="PROSITE-ProRule" id="PRU00042"/>
    </source>
</evidence>
<comment type="subcellular location">
    <subcellularLocation>
        <location evidence="1">Nucleus</location>
    </subcellularLocation>
</comment>
<keyword evidence="5" id="KW-0862">Zinc</keyword>
<keyword evidence="3" id="KW-0677">Repeat</keyword>
<dbReference type="FunFam" id="3.30.160.60:FF:001455">
    <property type="entry name" value="myoneurin isoform X2"/>
    <property type="match status" value="1"/>
</dbReference>
<comment type="caution">
    <text evidence="14">The sequence shown here is derived from an EMBL/GenBank/DDBJ whole genome shotgun (WGS) entry which is preliminary data.</text>
</comment>
<proteinExistence type="predicted"/>
<evidence type="ECO:0000259" key="12">
    <source>
        <dbReference type="PROSITE" id="PS50097"/>
    </source>
</evidence>
<dbReference type="PANTHER" id="PTHR24111:SF4">
    <property type="entry name" value="LEUCINE-RICH REPEAT-CONTAINING PROTEIN 34"/>
    <property type="match status" value="1"/>
</dbReference>
<dbReference type="InterPro" id="IPR032675">
    <property type="entry name" value="LRR_dom_sf"/>
</dbReference>
<evidence type="ECO:0000256" key="7">
    <source>
        <dbReference type="ARBA" id="ARBA00023125"/>
    </source>
</evidence>
<feature type="domain" description="C2H2-type" evidence="13">
    <location>
        <begin position="355"/>
        <end position="382"/>
    </location>
</feature>